<evidence type="ECO:0000313" key="1">
    <source>
        <dbReference type="EMBL" id="MXP25902.1"/>
    </source>
</evidence>
<dbReference type="RefSeq" id="WP_160739071.1">
    <property type="nucleotide sequence ID" value="NZ_WTYQ01000002.1"/>
</dbReference>
<organism evidence="1 2">
    <name type="scientific">Altericroceibacterium indicum</name>
    <dbReference type="NCBI Taxonomy" id="374177"/>
    <lineage>
        <taxon>Bacteria</taxon>
        <taxon>Pseudomonadati</taxon>
        <taxon>Pseudomonadota</taxon>
        <taxon>Alphaproteobacteria</taxon>
        <taxon>Sphingomonadales</taxon>
        <taxon>Erythrobacteraceae</taxon>
        <taxon>Altericroceibacterium</taxon>
    </lineage>
</organism>
<dbReference type="OrthoDB" id="7510084at2"/>
<dbReference type="AlphaFoldDB" id="A0A845A6B2"/>
<dbReference type="EMBL" id="WTYQ01000002">
    <property type="protein sequence ID" value="MXP25902.1"/>
    <property type="molecule type" value="Genomic_DNA"/>
</dbReference>
<dbReference type="Proteomes" id="UP000460561">
    <property type="component" value="Unassembled WGS sequence"/>
</dbReference>
<protein>
    <submittedName>
        <fullName evidence="1">Uncharacterized protein</fullName>
    </submittedName>
</protein>
<proteinExistence type="predicted"/>
<sequence>MAIRFSASGHAVIYSPHRMIMRSVKNPACNDNDSTGNIDAILQAALRLFSEQGISAASHARHHLEDAFFAGDEEGFRWWSAVCRTLDRQINTLCSSESKKVPKPAEI</sequence>
<gene>
    <name evidence="1" type="ORF">GRI39_07580</name>
</gene>
<accession>A0A845A6B2</accession>
<comment type="caution">
    <text evidence="1">The sequence shown here is derived from an EMBL/GenBank/DDBJ whole genome shotgun (WGS) entry which is preliminary data.</text>
</comment>
<evidence type="ECO:0000313" key="2">
    <source>
        <dbReference type="Proteomes" id="UP000460561"/>
    </source>
</evidence>
<keyword evidence="2" id="KW-1185">Reference proteome</keyword>
<name>A0A845A6B2_9SPHN</name>
<reference evidence="1 2" key="1">
    <citation type="submission" date="2019-12" db="EMBL/GenBank/DDBJ databases">
        <title>Genomic-based taxomic classification of the family Erythrobacteraceae.</title>
        <authorList>
            <person name="Xu L."/>
        </authorList>
    </citation>
    <scope>NUCLEOTIDE SEQUENCE [LARGE SCALE GENOMIC DNA]</scope>
    <source>
        <strain evidence="1 2">DSM 18604</strain>
    </source>
</reference>